<sequence length="402" mass="40821">MQSPHEPTLSRGLVLLLATAAGIIVANLYYAQPLVGPIGAAIGLAPAAAGLVVTLTQVGYTLGLLFIVPLGDLFENRRLIVCGLLATGAALLLAATASTSAQFLFAALAIGLGAVVAQVLVPFAAHLAPEATRGATVGKVVSGLLLGIMVARPAASLMAEAGGWQAVFGIAAVLVFVLAAVLRLRLPQRHPEAKLRYLALITSLWTVLRGTPLLRRRAFYHAGLFGAFSLFWTVVPLALASPAFGLTQGGIAVFALLGMAGAVASPIAGRLADAGHTLKATAAALALGALSFALPLLAPQSHWLALGLLALAAIVLDAAVAANLVLGQRALFTLGAEVRSRLNGLYFALFFAGGAFGSAVGGWLYASQGWHAALLAGMALPVTGLLAWIGEYAGQAATPDAA</sequence>
<dbReference type="PANTHER" id="PTHR42910:SF1">
    <property type="entry name" value="MAJOR FACILITATOR SUPERFAMILY (MFS) PROFILE DOMAIN-CONTAINING PROTEIN"/>
    <property type="match status" value="1"/>
</dbReference>
<dbReference type="Gene3D" id="1.20.1250.20">
    <property type="entry name" value="MFS general substrate transporter like domains"/>
    <property type="match status" value="1"/>
</dbReference>
<evidence type="ECO:0000256" key="3">
    <source>
        <dbReference type="ARBA" id="ARBA00023136"/>
    </source>
</evidence>
<feature type="transmembrane region" description="Helical" evidence="4">
    <location>
        <begin position="103"/>
        <end position="125"/>
    </location>
</feature>
<feature type="transmembrane region" description="Helical" evidence="4">
    <location>
        <begin position="280"/>
        <end position="298"/>
    </location>
</feature>
<dbReference type="PANTHER" id="PTHR42910">
    <property type="entry name" value="TRANSPORTER SCO4007-RELATED"/>
    <property type="match status" value="1"/>
</dbReference>
<dbReference type="SUPFAM" id="SSF103473">
    <property type="entry name" value="MFS general substrate transporter"/>
    <property type="match status" value="1"/>
</dbReference>
<name>A0ABW0L607_9BURK</name>
<feature type="domain" description="Major facilitator superfamily (MFS) profile" evidence="5">
    <location>
        <begin position="13"/>
        <end position="402"/>
    </location>
</feature>
<comment type="caution">
    <text evidence="6">The sequence shown here is derived from an EMBL/GenBank/DDBJ whole genome shotgun (WGS) entry which is preliminary data.</text>
</comment>
<keyword evidence="2 4" id="KW-1133">Transmembrane helix</keyword>
<dbReference type="Pfam" id="PF07690">
    <property type="entry name" value="MFS_1"/>
    <property type="match status" value="1"/>
</dbReference>
<keyword evidence="3 4" id="KW-0472">Membrane</keyword>
<organism evidence="6 7">
    <name type="scientific">Massilia niabensis</name>
    <dbReference type="NCBI Taxonomy" id="544910"/>
    <lineage>
        <taxon>Bacteria</taxon>
        <taxon>Pseudomonadati</taxon>
        <taxon>Pseudomonadota</taxon>
        <taxon>Betaproteobacteria</taxon>
        <taxon>Burkholderiales</taxon>
        <taxon>Oxalobacteraceae</taxon>
        <taxon>Telluria group</taxon>
        <taxon>Massilia</taxon>
    </lineage>
</organism>
<evidence type="ECO:0000256" key="4">
    <source>
        <dbReference type="SAM" id="Phobius"/>
    </source>
</evidence>
<feature type="transmembrane region" description="Helical" evidence="4">
    <location>
        <begin position="12"/>
        <end position="32"/>
    </location>
</feature>
<dbReference type="EMBL" id="JBHSMU010000015">
    <property type="protein sequence ID" value="MFC5461175.1"/>
    <property type="molecule type" value="Genomic_DNA"/>
</dbReference>
<dbReference type="PROSITE" id="PS50850">
    <property type="entry name" value="MFS"/>
    <property type="match status" value="1"/>
</dbReference>
<dbReference type="Proteomes" id="UP001596050">
    <property type="component" value="Unassembled WGS sequence"/>
</dbReference>
<feature type="transmembrane region" description="Helical" evidence="4">
    <location>
        <begin position="137"/>
        <end position="155"/>
    </location>
</feature>
<feature type="transmembrane region" description="Helical" evidence="4">
    <location>
        <begin position="251"/>
        <end position="268"/>
    </location>
</feature>
<feature type="transmembrane region" description="Helical" evidence="4">
    <location>
        <begin position="38"/>
        <end position="67"/>
    </location>
</feature>
<dbReference type="InterPro" id="IPR020846">
    <property type="entry name" value="MFS_dom"/>
</dbReference>
<evidence type="ECO:0000313" key="6">
    <source>
        <dbReference type="EMBL" id="MFC5461175.1"/>
    </source>
</evidence>
<feature type="transmembrane region" description="Helical" evidence="4">
    <location>
        <begin position="167"/>
        <end position="186"/>
    </location>
</feature>
<feature type="transmembrane region" description="Helical" evidence="4">
    <location>
        <begin position="218"/>
        <end position="239"/>
    </location>
</feature>
<feature type="transmembrane region" description="Helical" evidence="4">
    <location>
        <begin position="372"/>
        <end position="389"/>
    </location>
</feature>
<evidence type="ECO:0000259" key="5">
    <source>
        <dbReference type="PROSITE" id="PS50850"/>
    </source>
</evidence>
<keyword evidence="1 4" id="KW-0812">Transmembrane</keyword>
<protein>
    <submittedName>
        <fullName evidence="6">MFS transporter</fullName>
    </submittedName>
</protein>
<keyword evidence="7" id="KW-1185">Reference proteome</keyword>
<proteinExistence type="predicted"/>
<feature type="transmembrane region" description="Helical" evidence="4">
    <location>
        <begin position="79"/>
        <end position="97"/>
    </location>
</feature>
<evidence type="ECO:0000313" key="7">
    <source>
        <dbReference type="Proteomes" id="UP001596050"/>
    </source>
</evidence>
<accession>A0ABW0L607</accession>
<dbReference type="RefSeq" id="WP_379784613.1">
    <property type="nucleotide sequence ID" value="NZ_JBHSMU010000015.1"/>
</dbReference>
<dbReference type="CDD" id="cd17324">
    <property type="entry name" value="MFS_NepI_like"/>
    <property type="match status" value="1"/>
</dbReference>
<dbReference type="InterPro" id="IPR036259">
    <property type="entry name" value="MFS_trans_sf"/>
</dbReference>
<dbReference type="InterPro" id="IPR011701">
    <property type="entry name" value="MFS"/>
</dbReference>
<feature type="transmembrane region" description="Helical" evidence="4">
    <location>
        <begin position="346"/>
        <end position="366"/>
    </location>
</feature>
<feature type="transmembrane region" description="Helical" evidence="4">
    <location>
        <begin position="304"/>
        <end position="326"/>
    </location>
</feature>
<reference evidence="7" key="1">
    <citation type="journal article" date="2019" name="Int. J. Syst. Evol. Microbiol.">
        <title>The Global Catalogue of Microorganisms (GCM) 10K type strain sequencing project: providing services to taxonomists for standard genome sequencing and annotation.</title>
        <authorList>
            <consortium name="The Broad Institute Genomics Platform"/>
            <consortium name="The Broad Institute Genome Sequencing Center for Infectious Disease"/>
            <person name="Wu L."/>
            <person name="Ma J."/>
        </authorList>
    </citation>
    <scope>NUCLEOTIDE SEQUENCE [LARGE SCALE GENOMIC DNA]</scope>
    <source>
        <strain evidence="7">KACC 12649</strain>
    </source>
</reference>
<evidence type="ECO:0000256" key="2">
    <source>
        <dbReference type="ARBA" id="ARBA00022989"/>
    </source>
</evidence>
<gene>
    <name evidence="6" type="ORF">ACFPN5_15290</name>
</gene>
<evidence type="ECO:0000256" key="1">
    <source>
        <dbReference type="ARBA" id="ARBA00022692"/>
    </source>
</evidence>